<evidence type="ECO:0000313" key="7">
    <source>
        <dbReference type="EMBL" id="MTU43636.1"/>
    </source>
</evidence>
<evidence type="ECO:0000256" key="2">
    <source>
        <dbReference type="ARBA" id="ARBA00022490"/>
    </source>
</evidence>
<dbReference type="GO" id="GO:0005737">
    <property type="term" value="C:cytoplasm"/>
    <property type="evidence" value="ECO:0007669"/>
    <property type="project" value="UniProtKB-SubCell"/>
</dbReference>
<sequence length="177" mass="19740">MDMSKISAGKDLPHDFNVVIEIPAQSDPVKYEVDKESGALLVDRFIGTSMRYPANYGFIPQTLGDDGDPVDVCVITPFPLLAGSVIRCRPLGMLLMEDESGGDMKMLAVPVQKLTPRYNKIQTIDDVPEDYLAQIRHFFEHYKDLEKGKWAKVSGWTGPEEACKVIMKGVEAYNNAK</sequence>
<keyword evidence="2 6" id="KW-0963">Cytoplasm</keyword>
<comment type="cofactor">
    <cofactor evidence="1 6">
        <name>Mg(2+)</name>
        <dbReference type="ChEBI" id="CHEBI:18420"/>
    </cofactor>
</comment>
<comment type="catalytic activity">
    <reaction evidence="6">
        <text>diphosphate + H2O = 2 phosphate + H(+)</text>
        <dbReference type="Rhea" id="RHEA:24576"/>
        <dbReference type="ChEBI" id="CHEBI:15377"/>
        <dbReference type="ChEBI" id="CHEBI:15378"/>
        <dbReference type="ChEBI" id="CHEBI:33019"/>
        <dbReference type="ChEBI" id="CHEBI:43474"/>
        <dbReference type="EC" id="3.6.1.1"/>
    </reaction>
</comment>
<dbReference type="HAMAP" id="MF_00209">
    <property type="entry name" value="Inorganic_PPase"/>
    <property type="match status" value="1"/>
</dbReference>
<comment type="subunit">
    <text evidence="6">Homohexamer.</text>
</comment>
<feature type="binding site" evidence="6">
    <location>
        <position position="71"/>
    </location>
    <ligand>
        <name>Mg(2+)</name>
        <dbReference type="ChEBI" id="CHEBI:18420"/>
        <label>2</label>
    </ligand>
</feature>
<dbReference type="InterPro" id="IPR036649">
    <property type="entry name" value="Pyrophosphatase_sf"/>
</dbReference>
<comment type="similarity">
    <text evidence="6">Belongs to the PPase family.</text>
</comment>
<comment type="subcellular location">
    <subcellularLocation>
        <location evidence="6">Cytoplasm</location>
    </subcellularLocation>
</comment>
<evidence type="ECO:0000256" key="1">
    <source>
        <dbReference type="ARBA" id="ARBA00001946"/>
    </source>
</evidence>
<evidence type="ECO:0000256" key="4">
    <source>
        <dbReference type="ARBA" id="ARBA00022801"/>
    </source>
</evidence>
<protein>
    <recommendedName>
        <fullName evidence="6">Inorganic pyrophosphatase</fullName>
        <ecNumber evidence="6">3.6.1.1</ecNumber>
    </recommendedName>
    <alternativeName>
        <fullName evidence="6">Pyrophosphate phospho-hydrolase</fullName>
        <shortName evidence="6">PPase</shortName>
    </alternativeName>
</protein>
<accession>A0A6I3S1R8</accession>
<dbReference type="Gene3D" id="3.90.80.10">
    <property type="entry name" value="Inorganic pyrophosphatase"/>
    <property type="match status" value="1"/>
</dbReference>
<dbReference type="PROSITE" id="PS00387">
    <property type="entry name" value="PPASE"/>
    <property type="match status" value="1"/>
</dbReference>
<dbReference type="PANTHER" id="PTHR10286">
    <property type="entry name" value="INORGANIC PYROPHOSPHATASE"/>
    <property type="match status" value="1"/>
</dbReference>
<dbReference type="EC" id="3.6.1.1" evidence="6"/>
<organism evidence="7 8">
    <name type="scientific">Parasutterella excrementihominis</name>
    <dbReference type="NCBI Taxonomy" id="487175"/>
    <lineage>
        <taxon>Bacteria</taxon>
        <taxon>Pseudomonadati</taxon>
        <taxon>Pseudomonadota</taxon>
        <taxon>Betaproteobacteria</taxon>
        <taxon>Burkholderiales</taxon>
        <taxon>Sutterellaceae</taxon>
        <taxon>Parasutterella</taxon>
    </lineage>
</organism>
<dbReference type="GeneID" id="43349767"/>
<feature type="binding site" evidence="6">
    <location>
        <position position="66"/>
    </location>
    <ligand>
        <name>Mg(2+)</name>
        <dbReference type="ChEBI" id="CHEBI:18420"/>
        <label>1</label>
    </ligand>
</feature>
<feature type="binding site" evidence="6">
    <location>
        <position position="44"/>
    </location>
    <ligand>
        <name>substrate</name>
    </ligand>
</feature>
<dbReference type="FunFam" id="3.90.80.10:FF:000001">
    <property type="entry name" value="Inorganic pyrophosphatase"/>
    <property type="match status" value="1"/>
</dbReference>
<dbReference type="NCBIfam" id="NF002317">
    <property type="entry name" value="PRK01250.1"/>
    <property type="match status" value="1"/>
</dbReference>
<dbReference type="EMBL" id="WNCL01000024">
    <property type="protein sequence ID" value="MTU43636.1"/>
    <property type="molecule type" value="Genomic_DNA"/>
</dbReference>
<evidence type="ECO:0000313" key="8">
    <source>
        <dbReference type="Proteomes" id="UP000462362"/>
    </source>
</evidence>
<dbReference type="InterPro" id="IPR008162">
    <property type="entry name" value="Pyrophosphatase"/>
</dbReference>
<keyword evidence="3 6" id="KW-0479">Metal-binding</keyword>
<dbReference type="AlphaFoldDB" id="A0A6I3S1R8"/>
<gene>
    <name evidence="6" type="primary">ppa</name>
    <name evidence="7" type="ORF">GMD42_08370</name>
</gene>
<feature type="binding site" evidence="6">
    <location>
        <position position="30"/>
    </location>
    <ligand>
        <name>substrate</name>
    </ligand>
</feature>
<comment type="caution">
    <text evidence="7">The sequence shown here is derived from an EMBL/GenBank/DDBJ whole genome shotgun (WGS) entry which is preliminary data.</text>
</comment>
<dbReference type="GO" id="GO:0006796">
    <property type="term" value="P:phosphate-containing compound metabolic process"/>
    <property type="evidence" value="ECO:0007669"/>
    <property type="project" value="InterPro"/>
</dbReference>
<name>A0A6I3S1R8_9BURK</name>
<comment type="function">
    <text evidence="6">Catalyzes the hydrolysis of inorganic pyrophosphate (PPi) forming two phosphate ions.</text>
</comment>
<reference evidence="7 8" key="1">
    <citation type="journal article" date="2019" name="Nat. Med.">
        <title>A library of human gut bacterial isolates paired with longitudinal multiomics data enables mechanistic microbiome research.</title>
        <authorList>
            <person name="Poyet M."/>
            <person name="Groussin M."/>
            <person name="Gibbons S.M."/>
            <person name="Avila-Pacheco J."/>
            <person name="Jiang X."/>
            <person name="Kearney S.M."/>
            <person name="Perrotta A.R."/>
            <person name="Berdy B."/>
            <person name="Zhao S."/>
            <person name="Lieberman T.D."/>
            <person name="Swanson P.K."/>
            <person name="Smith M."/>
            <person name="Roesemann S."/>
            <person name="Alexander J.E."/>
            <person name="Rich S.A."/>
            <person name="Livny J."/>
            <person name="Vlamakis H."/>
            <person name="Clish C."/>
            <person name="Bullock K."/>
            <person name="Deik A."/>
            <person name="Scott J."/>
            <person name="Pierce K.A."/>
            <person name="Xavier R.J."/>
            <person name="Alm E.J."/>
        </authorList>
    </citation>
    <scope>NUCLEOTIDE SEQUENCE [LARGE SCALE GENOMIC DNA]</scope>
    <source>
        <strain evidence="7 8">BIOML-A2</strain>
    </source>
</reference>
<evidence type="ECO:0000256" key="3">
    <source>
        <dbReference type="ARBA" id="ARBA00022723"/>
    </source>
</evidence>
<dbReference type="SUPFAM" id="SSF50324">
    <property type="entry name" value="Inorganic pyrophosphatase"/>
    <property type="match status" value="1"/>
</dbReference>
<dbReference type="Pfam" id="PF00719">
    <property type="entry name" value="Pyrophosphatase"/>
    <property type="match status" value="1"/>
</dbReference>
<dbReference type="GO" id="GO:0000287">
    <property type="term" value="F:magnesium ion binding"/>
    <property type="evidence" value="ECO:0007669"/>
    <property type="project" value="UniProtKB-UniRule"/>
</dbReference>
<feature type="binding site" evidence="6">
    <location>
        <position position="103"/>
    </location>
    <ligand>
        <name>Mg(2+)</name>
        <dbReference type="ChEBI" id="CHEBI:18420"/>
        <label>1</label>
    </ligand>
</feature>
<keyword evidence="4 6" id="KW-0378">Hydrolase</keyword>
<evidence type="ECO:0000256" key="6">
    <source>
        <dbReference type="HAMAP-Rule" id="MF_00209"/>
    </source>
</evidence>
<dbReference type="GO" id="GO:0004427">
    <property type="term" value="F:inorganic diphosphate phosphatase activity"/>
    <property type="evidence" value="ECO:0007669"/>
    <property type="project" value="UniProtKB-UniRule"/>
</dbReference>
<keyword evidence="5 6" id="KW-0460">Magnesium</keyword>
<feature type="binding site" evidence="6">
    <location>
        <position position="56"/>
    </location>
    <ligand>
        <name>substrate</name>
    </ligand>
</feature>
<dbReference type="RefSeq" id="WP_008811722.1">
    <property type="nucleotide sequence ID" value="NZ_CAJUON010000022.1"/>
</dbReference>
<dbReference type="CDD" id="cd00412">
    <property type="entry name" value="pyrophosphatase"/>
    <property type="match status" value="1"/>
</dbReference>
<dbReference type="Proteomes" id="UP000462362">
    <property type="component" value="Unassembled WGS sequence"/>
</dbReference>
<evidence type="ECO:0000256" key="5">
    <source>
        <dbReference type="ARBA" id="ARBA00022842"/>
    </source>
</evidence>
<feature type="binding site" evidence="6">
    <location>
        <position position="71"/>
    </location>
    <ligand>
        <name>Mg(2+)</name>
        <dbReference type="ChEBI" id="CHEBI:18420"/>
        <label>1</label>
    </ligand>
</feature>
<feature type="binding site" evidence="6">
    <location>
        <position position="142"/>
    </location>
    <ligand>
        <name>substrate</name>
    </ligand>
</feature>
<proteinExistence type="inferred from homology"/>